<dbReference type="PANTHER" id="PTHR42905">
    <property type="entry name" value="PHOSPHOENOLPYRUVATE CARBOXYLASE"/>
    <property type="match status" value="1"/>
</dbReference>
<organism evidence="1 2">
    <name type="scientific">Peribacillus simplex</name>
    <dbReference type="NCBI Taxonomy" id="1478"/>
    <lineage>
        <taxon>Bacteria</taxon>
        <taxon>Bacillati</taxon>
        <taxon>Bacillota</taxon>
        <taxon>Bacilli</taxon>
        <taxon>Bacillales</taxon>
        <taxon>Bacillaceae</taxon>
        <taxon>Peribacillus</taxon>
    </lineage>
</organism>
<dbReference type="InterPro" id="IPR039556">
    <property type="entry name" value="ICL/PEPM"/>
</dbReference>
<keyword evidence="1" id="KW-0456">Lyase</keyword>
<dbReference type="RefSeq" id="WP_137024058.1">
    <property type="nucleotide sequence ID" value="NZ_SZNT01000271.1"/>
</dbReference>
<dbReference type="InterPro" id="IPR040442">
    <property type="entry name" value="Pyrv_kinase-like_dom_sf"/>
</dbReference>
<gene>
    <name evidence="1" type="ORF">FC678_17215</name>
</gene>
<dbReference type="Pfam" id="PF13714">
    <property type="entry name" value="PEP_mutase"/>
    <property type="match status" value="1"/>
</dbReference>
<sequence length="256" mass="28130">MTNIKEFNELHFSKDLLILGNAWDLLSALILEKSGFKAIGTTSWGIANSLGYSDGELIDFERHLGIIKLITDNVKIPVTADIEAGYGVTAEEIVDNVLRTADVGVAGINIEDSLKKQKGLRDISQHGSLLLKIREALDYNGYEDFYINARTDTYFQKENPFPETVERAKAYVESGASGIFIPGLTNHDEIKEITLNIDAPLNVLSLPGLTNGTELEGLGVKRFSFGNALSDKIIALLEQDTARIVELNDTSHLYGN</sequence>
<reference evidence="1 2" key="1">
    <citation type="journal article" date="2019" name="Environ. Microbiol.">
        <title>An active ?-lactamase is a part of an orchestrated cell wall stress resistance network of Bacillus subtilis and related rhizosphere species.</title>
        <authorList>
            <person name="Bucher T."/>
            <person name="Keren-Paz A."/>
            <person name="Hausser J."/>
            <person name="Olender T."/>
            <person name="Cytryn E."/>
            <person name="Kolodkin-Gal I."/>
        </authorList>
    </citation>
    <scope>NUCLEOTIDE SEQUENCE [LARGE SCALE GENOMIC DNA]</scope>
    <source>
        <strain evidence="1 2">I4</strain>
    </source>
</reference>
<protein>
    <submittedName>
        <fullName evidence="1">Isocitrate lyase/phosphoenolpyruvate mutase family protein</fullName>
    </submittedName>
</protein>
<evidence type="ECO:0000313" key="1">
    <source>
        <dbReference type="EMBL" id="TKH09468.1"/>
    </source>
</evidence>
<dbReference type="InterPro" id="IPR015813">
    <property type="entry name" value="Pyrv/PenolPyrv_kinase-like_dom"/>
</dbReference>
<dbReference type="CDD" id="cd00377">
    <property type="entry name" value="ICL_PEPM"/>
    <property type="match status" value="1"/>
</dbReference>
<dbReference type="AlphaFoldDB" id="A0A9X9ERI9"/>
<dbReference type="Gene3D" id="3.20.20.60">
    <property type="entry name" value="Phosphoenolpyruvate-binding domains"/>
    <property type="match status" value="1"/>
</dbReference>
<dbReference type="GO" id="GO:0016829">
    <property type="term" value="F:lyase activity"/>
    <property type="evidence" value="ECO:0007669"/>
    <property type="project" value="UniProtKB-KW"/>
</dbReference>
<dbReference type="PANTHER" id="PTHR42905:SF16">
    <property type="entry name" value="CARBOXYPHOSPHONOENOLPYRUVATE PHOSPHONOMUTASE-LIKE PROTEIN (AFU_ORTHOLOGUE AFUA_5G07230)"/>
    <property type="match status" value="1"/>
</dbReference>
<name>A0A9X9ERI9_9BACI</name>
<evidence type="ECO:0000313" key="2">
    <source>
        <dbReference type="Proteomes" id="UP000309170"/>
    </source>
</evidence>
<accession>A0A9X9ERI9</accession>
<comment type="caution">
    <text evidence="1">The sequence shown here is derived from an EMBL/GenBank/DDBJ whole genome shotgun (WGS) entry which is preliminary data.</text>
</comment>
<dbReference type="SUPFAM" id="SSF51621">
    <property type="entry name" value="Phosphoenolpyruvate/pyruvate domain"/>
    <property type="match status" value="1"/>
</dbReference>
<proteinExistence type="predicted"/>
<dbReference type="EMBL" id="SZNT01000271">
    <property type="protein sequence ID" value="TKH09468.1"/>
    <property type="molecule type" value="Genomic_DNA"/>
</dbReference>
<dbReference type="Proteomes" id="UP000309170">
    <property type="component" value="Unassembled WGS sequence"/>
</dbReference>